<reference evidence="2" key="1">
    <citation type="submission" date="2025-08" db="UniProtKB">
        <authorList>
            <consortium name="Ensembl"/>
        </authorList>
    </citation>
    <scope>IDENTIFICATION</scope>
</reference>
<protein>
    <recommendedName>
        <fullName evidence="1">RIIa domain-containing protein</fullName>
    </recommendedName>
</protein>
<reference evidence="2" key="2">
    <citation type="submission" date="2025-09" db="UniProtKB">
        <authorList>
            <consortium name="Ensembl"/>
        </authorList>
    </citation>
    <scope>IDENTIFICATION</scope>
</reference>
<evidence type="ECO:0000313" key="2">
    <source>
        <dbReference type="Ensembl" id="ENSNPEP00000018516.1"/>
    </source>
</evidence>
<name>A0A8C6ZSP7_NOTPE</name>
<dbReference type="SUPFAM" id="SSF47391">
    <property type="entry name" value="Dimerization-anchoring domain of cAMP-dependent PK regulatory subunit"/>
    <property type="match status" value="1"/>
</dbReference>
<dbReference type="Proteomes" id="UP000694420">
    <property type="component" value="Unplaced"/>
</dbReference>
<dbReference type="PANTHER" id="PTHR15494:SF0">
    <property type="entry name" value="CALCIUM-BINDING TYROSINE PHOSPHORYLATION-REGULATED PROTEIN"/>
    <property type="match status" value="1"/>
</dbReference>
<proteinExistence type="predicted"/>
<dbReference type="PANTHER" id="PTHR15494">
    <property type="entry name" value="CALCIUM-BINDING TYROSINE PHOSPHORYLATION-REGULATED PROTEIN"/>
    <property type="match status" value="1"/>
</dbReference>
<dbReference type="InterPro" id="IPR038848">
    <property type="entry name" value="CABYR"/>
</dbReference>
<keyword evidence="3" id="KW-1185">Reference proteome</keyword>
<dbReference type="GO" id="GO:0005737">
    <property type="term" value="C:cytoplasm"/>
    <property type="evidence" value="ECO:0007669"/>
    <property type="project" value="TreeGrafter"/>
</dbReference>
<dbReference type="GO" id="GO:0005509">
    <property type="term" value="F:calcium ion binding"/>
    <property type="evidence" value="ECO:0007669"/>
    <property type="project" value="InterPro"/>
</dbReference>
<accession>A0A8C6ZSP7</accession>
<evidence type="ECO:0000313" key="3">
    <source>
        <dbReference type="Proteomes" id="UP000694420"/>
    </source>
</evidence>
<dbReference type="CDD" id="cd12100">
    <property type="entry name" value="DD_CABYR_SP17"/>
    <property type="match status" value="1"/>
</dbReference>
<dbReference type="Gene3D" id="1.20.890.10">
    <property type="entry name" value="cAMP-dependent protein kinase regulatory subunit, dimerization-anchoring domain"/>
    <property type="match status" value="1"/>
</dbReference>
<dbReference type="InterPro" id="IPR047579">
    <property type="entry name" value="DD_CABYR_SP17"/>
</dbReference>
<dbReference type="GO" id="GO:0048240">
    <property type="term" value="P:sperm capacitation"/>
    <property type="evidence" value="ECO:0007669"/>
    <property type="project" value="InterPro"/>
</dbReference>
<dbReference type="AlphaFoldDB" id="A0A8C6ZSP7"/>
<feature type="domain" description="RIIa" evidence="1">
    <location>
        <begin position="12"/>
        <end position="49"/>
    </location>
</feature>
<evidence type="ECO:0000259" key="1">
    <source>
        <dbReference type="SMART" id="SM00394"/>
    </source>
</evidence>
<dbReference type="GO" id="GO:0035686">
    <property type="term" value="C:sperm fibrous sheath"/>
    <property type="evidence" value="ECO:0007669"/>
    <property type="project" value="TreeGrafter"/>
</dbReference>
<dbReference type="InterPro" id="IPR003117">
    <property type="entry name" value="cAMP_dep_PK_reg_su_I/II_a/b"/>
</dbReference>
<dbReference type="Ensembl" id="ENSNPET00000018990.1">
    <property type="protein sequence ID" value="ENSNPEP00000018516.1"/>
    <property type="gene ID" value="ENSNPEG00000013803.1"/>
</dbReference>
<sequence>MHSSRARFMAPYGLKTLLGGLSRAAFSANPNNIPSFAALYFQELVAFREGRRLARWLRGPCGTRAASPGLTCASASRESRSGFNGAG</sequence>
<dbReference type="SMART" id="SM00394">
    <property type="entry name" value="RIIa"/>
    <property type="match status" value="1"/>
</dbReference>
<organism evidence="2 3">
    <name type="scientific">Nothoprocta perdicaria</name>
    <name type="common">Chilean tinamou</name>
    <name type="synonym">Crypturus perdicarius</name>
    <dbReference type="NCBI Taxonomy" id="30464"/>
    <lineage>
        <taxon>Eukaryota</taxon>
        <taxon>Metazoa</taxon>
        <taxon>Chordata</taxon>
        <taxon>Craniata</taxon>
        <taxon>Vertebrata</taxon>
        <taxon>Euteleostomi</taxon>
        <taxon>Archelosauria</taxon>
        <taxon>Archosauria</taxon>
        <taxon>Dinosauria</taxon>
        <taxon>Saurischia</taxon>
        <taxon>Theropoda</taxon>
        <taxon>Coelurosauria</taxon>
        <taxon>Aves</taxon>
        <taxon>Palaeognathae</taxon>
        <taxon>Tinamiformes</taxon>
        <taxon>Tinamidae</taxon>
        <taxon>Nothoprocta</taxon>
    </lineage>
</organism>
<dbReference type="Pfam" id="PF02197">
    <property type="entry name" value="RIIa"/>
    <property type="match status" value="1"/>
</dbReference>